<comment type="subcellular location">
    <subcellularLocation>
        <location evidence="2">Membrane</location>
        <topology evidence="2">Multi-pass membrane protein</topology>
    </subcellularLocation>
</comment>
<dbReference type="InterPro" id="IPR050351">
    <property type="entry name" value="BphY/WalK/GraS-like"/>
</dbReference>
<evidence type="ECO:0000256" key="9">
    <source>
        <dbReference type="ARBA" id="ARBA00022840"/>
    </source>
</evidence>
<keyword evidence="16" id="KW-1185">Reference proteome</keyword>
<evidence type="ECO:0000256" key="8">
    <source>
        <dbReference type="ARBA" id="ARBA00022777"/>
    </source>
</evidence>
<evidence type="ECO:0000256" key="11">
    <source>
        <dbReference type="ARBA" id="ARBA00023012"/>
    </source>
</evidence>
<dbReference type="InterPro" id="IPR007890">
    <property type="entry name" value="CHASE2"/>
</dbReference>
<feature type="transmembrane region" description="Helical" evidence="13">
    <location>
        <begin position="321"/>
        <end position="340"/>
    </location>
</feature>
<evidence type="ECO:0000256" key="12">
    <source>
        <dbReference type="ARBA" id="ARBA00023136"/>
    </source>
</evidence>
<evidence type="ECO:0000313" key="15">
    <source>
        <dbReference type="EMBL" id="MDR7095674.1"/>
    </source>
</evidence>
<protein>
    <recommendedName>
        <fullName evidence="3">histidine kinase</fullName>
        <ecNumber evidence="3">2.7.13.3</ecNumber>
    </recommendedName>
</protein>
<reference evidence="15 16" key="1">
    <citation type="submission" date="2023-07" db="EMBL/GenBank/DDBJ databases">
        <title>Sorghum-associated microbial communities from plants grown in Nebraska, USA.</title>
        <authorList>
            <person name="Schachtman D."/>
        </authorList>
    </citation>
    <scope>NUCLEOTIDE SEQUENCE [LARGE SCALE GENOMIC DNA]</scope>
    <source>
        <strain evidence="15 16">BE240</strain>
    </source>
</reference>
<dbReference type="PROSITE" id="PS50109">
    <property type="entry name" value="HIS_KIN"/>
    <property type="match status" value="1"/>
</dbReference>
<dbReference type="PRINTS" id="PR00344">
    <property type="entry name" value="BCTRLSENSOR"/>
</dbReference>
<dbReference type="InterPro" id="IPR013656">
    <property type="entry name" value="PAS_4"/>
</dbReference>
<dbReference type="Pfam" id="PF02518">
    <property type="entry name" value="HATPase_c"/>
    <property type="match status" value="1"/>
</dbReference>
<dbReference type="GO" id="GO:0016301">
    <property type="term" value="F:kinase activity"/>
    <property type="evidence" value="ECO:0007669"/>
    <property type="project" value="UniProtKB-KW"/>
</dbReference>
<evidence type="ECO:0000313" key="16">
    <source>
        <dbReference type="Proteomes" id="UP001265550"/>
    </source>
</evidence>
<dbReference type="InterPro" id="IPR036097">
    <property type="entry name" value="HisK_dim/P_sf"/>
</dbReference>
<evidence type="ECO:0000256" key="3">
    <source>
        <dbReference type="ARBA" id="ARBA00012438"/>
    </source>
</evidence>
<keyword evidence="11" id="KW-0902">Two-component regulatory system</keyword>
<evidence type="ECO:0000256" key="7">
    <source>
        <dbReference type="ARBA" id="ARBA00022741"/>
    </source>
</evidence>
<dbReference type="PIRSF" id="PIRSF037347">
    <property type="entry name" value="STHK_CHASE2_PAS_prd"/>
    <property type="match status" value="1"/>
</dbReference>
<dbReference type="EMBL" id="JAVDWE010000010">
    <property type="protein sequence ID" value="MDR7095674.1"/>
    <property type="molecule type" value="Genomic_DNA"/>
</dbReference>
<dbReference type="EC" id="2.7.13.3" evidence="3"/>
<evidence type="ECO:0000256" key="5">
    <source>
        <dbReference type="ARBA" id="ARBA00022679"/>
    </source>
</evidence>
<organism evidence="15 16">
    <name type="scientific">Hydrogenophaga laconesensis</name>
    <dbReference type="NCBI Taxonomy" id="1805971"/>
    <lineage>
        <taxon>Bacteria</taxon>
        <taxon>Pseudomonadati</taxon>
        <taxon>Pseudomonadota</taxon>
        <taxon>Betaproteobacteria</taxon>
        <taxon>Burkholderiales</taxon>
        <taxon>Comamonadaceae</taxon>
        <taxon>Hydrogenophaga</taxon>
    </lineage>
</organism>
<evidence type="ECO:0000256" key="10">
    <source>
        <dbReference type="ARBA" id="ARBA00022989"/>
    </source>
</evidence>
<keyword evidence="10 13" id="KW-1133">Transmembrane helix</keyword>
<dbReference type="InterPro" id="IPR017181">
    <property type="entry name" value="Sig_transdc_His_kin_CHASE2"/>
</dbReference>
<evidence type="ECO:0000256" key="4">
    <source>
        <dbReference type="ARBA" id="ARBA00022553"/>
    </source>
</evidence>
<evidence type="ECO:0000259" key="14">
    <source>
        <dbReference type="PROSITE" id="PS50109"/>
    </source>
</evidence>
<comment type="caution">
    <text evidence="15">The sequence shown here is derived from an EMBL/GenBank/DDBJ whole genome shotgun (WGS) entry which is preliminary data.</text>
</comment>
<dbReference type="InterPro" id="IPR036890">
    <property type="entry name" value="HATPase_C_sf"/>
</dbReference>
<keyword evidence="12 13" id="KW-0472">Membrane</keyword>
<dbReference type="SMART" id="SM00388">
    <property type="entry name" value="HisKA"/>
    <property type="match status" value="1"/>
</dbReference>
<dbReference type="InterPro" id="IPR003594">
    <property type="entry name" value="HATPase_dom"/>
</dbReference>
<keyword evidence="4" id="KW-0597">Phosphoprotein</keyword>
<evidence type="ECO:0000256" key="6">
    <source>
        <dbReference type="ARBA" id="ARBA00022692"/>
    </source>
</evidence>
<dbReference type="InterPro" id="IPR035965">
    <property type="entry name" value="PAS-like_dom_sf"/>
</dbReference>
<sequence>MDARPLDPTTSQLQEPAAHARRPRTRWLEWGLLSAALLACVVALGCTRSLEHIDLALGDQLARLSQHTVSPDIVIVAIDDKSLAEIGRWPWRRAFHAAVLDHITAAGPRAVGLDLLMVEPGHEPVVDDALLGAAMERSGKVVLPLMLLDRHGTGQLTRTEPAPELASAAAAIGHVHLEIDNDGIVRSTFLREGDGDQWWDQFAVSLLRVGGFELPSELPGARAPAQGARNVWQRDHWMQIPFAGPPGSFARVSYVDVLKGKVPPGHLAGKYVLVGATAAGMGDAYATPRSGQSELMPGVEIAANVMNALLMDRRLERATPWQNALFSVVPVALALLAVLLLAPTASLLASGALLAAILAVAALAPSLFGLQFAPTAALLGVLLAYPLWVWRRLRAAMGYLLEEFQRMETRRDLPTMLPAMRSGDLLDRHIDALQDASQQLRNLHRFVSETLNSLPDATLIADASGQVLMANQAAYQYFIRHKVARLRGYPLGELLQGVHRAGTQQPVFDARRLSEAPQPWGAEARDAAGRDLLVRFVPGFNTDGQATSWIASLVDITPIREAERQRDVALRFISHDMRSPQTSILALLEVQRLSPEQPMHPDTLSRIERHARRTLELAEEFVQLARAESSAYRMETLNLVDVLDEAVDEVWPQAQARHMAIQVQRPDVAPLCEADRGLLTRAVANLLGNAVKYGGRDGSEIRASVQRAGQGWRVSITDQGPGMTPEQQQQLFQQFARLDPEHGTTSGVGLGLVFVRTVLERHGGGIEVSSAPGRGTTFHFTLAASSPPLPATGR</sequence>
<dbReference type="Pfam" id="PF05226">
    <property type="entry name" value="CHASE2"/>
    <property type="match status" value="1"/>
</dbReference>
<dbReference type="PANTHER" id="PTHR42878:SF7">
    <property type="entry name" value="SENSOR HISTIDINE KINASE GLRK"/>
    <property type="match status" value="1"/>
</dbReference>
<evidence type="ECO:0000256" key="1">
    <source>
        <dbReference type="ARBA" id="ARBA00000085"/>
    </source>
</evidence>
<dbReference type="SUPFAM" id="SSF47384">
    <property type="entry name" value="Homodimeric domain of signal transducing histidine kinase"/>
    <property type="match status" value="1"/>
</dbReference>
<dbReference type="CDD" id="cd00130">
    <property type="entry name" value="PAS"/>
    <property type="match status" value="1"/>
</dbReference>
<dbReference type="Gene3D" id="1.10.287.130">
    <property type="match status" value="1"/>
</dbReference>
<dbReference type="InterPro" id="IPR004358">
    <property type="entry name" value="Sig_transdc_His_kin-like_C"/>
</dbReference>
<evidence type="ECO:0000256" key="2">
    <source>
        <dbReference type="ARBA" id="ARBA00004141"/>
    </source>
</evidence>
<dbReference type="SMART" id="SM01080">
    <property type="entry name" value="CHASE2"/>
    <property type="match status" value="1"/>
</dbReference>
<keyword evidence="8 15" id="KW-0418">Kinase</keyword>
<gene>
    <name evidence="15" type="ORF">J2X09_003426</name>
</gene>
<dbReference type="Pfam" id="PF08448">
    <property type="entry name" value="PAS_4"/>
    <property type="match status" value="1"/>
</dbReference>
<feature type="transmembrane region" description="Helical" evidence="13">
    <location>
        <begin position="370"/>
        <end position="390"/>
    </location>
</feature>
<dbReference type="Gene3D" id="3.30.565.10">
    <property type="entry name" value="Histidine kinase-like ATPase, C-terminal domain"/>
    <property type="match status" value="1"/>
</dbReference>
<dbReference type="SUPFAM" id="SSF55874">
    <property type="entry name" value="ATPase domain of HSP90 chaperone/DNA topoisomerase II/histidine kinase"/>
    <property type="match status" value="1"/>
</dbReference>
<dbReference type="InterPro" id="IPR003661">
    <property type="entry name" value="HisK_dim/P_dom"/>
</dbReference>
<evidence type="ECO:0000256" key="13">
    <source>
        <dbReference type="SAM" id="Phobius"/>
    </source>
</evidence>
<dbReference type="Proteomes" id="UP001265550">
    <property type="component" value="Unassembled WGS sequence"/>
</dbReference>
<keyword evidence="6 13" id="KW-0812">Transmembrane</keyword>
<dbReference type="PANTHER" id="PTHR42878">
    <property type="entry name" value="TWO-COMPONENT HISTIDINE KINASE"/>
    <property type="match status" value="1"/>
</dbReference>
<accession>A0ABU1VDY4</accession>
<comment type="catalytic activity">
    <reaction evidence="1">
        <text>ATP + protein L-histidine = ADP + protein N-phospho-L-histidine.</text>
        <dbReference type="EC" id="2.7.13.3"/>
    </reaction>
</comment>
<dbReference type="RefSeq" id="WP_204732147.1">
    <property type="nucleotide sequence ID" value="NZ_JAVDWE010000010.1"/>
</dbReference>
<dbReference type="InterPro" id="IPR000014">
    <property type="entry name" value="PAS"/>
</dbReference>
<dbReference type="SMART" id="SM00387">
    <property type="entry name" value="HATPase_c"/>
    <property type="match status" value="1"/>
</dbReference>
<name>A0ABU1VDY4_9BURK</name>
<keyword evidence="9" id="KW-0067">ATP-binding</keyword>
<proteinExistence type="predicted"/>
<feature type="domain" description="Histidine kinase" evidence="14">
    <location>
        <begin position="572"/>
        <end position="786"/>
    </location>
</feature>
<dbReference type="CDD" id="cd00075">
    <property type="entry name" value="HATPase"/>
    <property type="match status" value="1"/>
</dbReference>
<dbReference type="InterPro" id="IPR005467">
    <property type="entry name" value="His_kinase_dom"/>
</dbReference>
<dbReference type="CDD" id="cd00082">
    <property type="entry name" value="HisKA"/>
    <property type="match status" value="1"/>
</dbReference>
<keyword evidence="7" id="KW-0547">Nucleotide-binding</keyword>
<dbReference type="Gene3D" id="3.30.450.20">
    <property type="entry name" value="PAS domain"/>
    <property type="match status" value="1"/>
</dbReference>
<dbReference type="Pfam" id="PF00512">
    <property type="entry name" value="HisKA"/>
    <property type="match status" value="1"/>
</dbReference>
<keyword evidence="5" id="KW-0808">Transferase</keyword>
<feature type="transmembrane region" description="Helical" evidence="13">
    <location>
        <begin position="347"/>
        <end position="364"/>
    </location>
</feature>
<dbReference type="SUPFAM" id="SSF55785">
    <property type="entry name" value="PYP-like sensor domain (PAS domain)"/>
    <property type="match status" value="1"/>
</dbReference>